<evidence type="ECO:0000313" key="2">
    <source>
        <dbReference type="Proteomes" id="UP000251795"/>
    </source>
</evidence>
<dbReference type="EMBL" id="MH248138">
    <property type="protein sequence ID" value="AWY08600.1"/>
    <property type="molecule type" value="Genomic_DNA"/>
</dbReference>
<protein>
    <submittedName>
        <fullName evidence="1">Uncharacterized protein</fullName>
    </submittedName>
</protein>
<dbReference type="Pfam" id="PF13385">
    <property type="entry name" value="Laminin_G_3"/>
    <property type="match status" value="1"/>
</dbReference>
<dbReference type="SUPFAM" id="SSF49899">
    <property type="entry name" value="Concanavalin A-like lectins/glucanases"/>
    <property type="match status" value="1"/>
</dbReference>
<accession>A0A2Z4QE98</accession>
<dbReference type="Gene3D" id="2.60.120.200">
    <property type="match status" value="1"/>
</dbReference>
<keyword evidence="2" id="KW-1185">Reference proteome</keyword>
<sequence>MQYSLPARPGRTAWTDSPDFYTEQPMSNAALTMQDPIGISIGGGDFTIEAYFRVSDVTNPQNQYSTFLAFDRLNNDGDALDLMFTDTGFGAYVALVFSWDGQQQNSSNHPNTFTLQLTRTDFNSLTHMAFVRRSGTLTAYINGVPVKLRKQFNAYVDAVGNVSYVLNNIGPRRNTRKGNTGDISKVYTQTILTGLSARARYQGSFDVPVMNVGPQQRATVFM</sequence>
<organism evidence="1 2">
    <name type="scientific">Erwinia phage vB_EamM_Alexandra</name>
    <dbReference type="NCBI Taxonomy" id="2201424"/>
    <lineage>
        <taxon>Viruses</taxon>
        <taxon>Duplodnaviria</taxon>
        <taxon>Heunggongvirae</taxon>
        <taxon>Uroviricota</taxon>
        <taxon>Caudoviricetes</taxon>
        <taxon>Alexandravirus</taxon>
        <taxon>Alexandravirus alexandra</taxon>
    </lineage>
</organism>
<name>A0A2Z4QE98_9CAUD</name>
<dbReference type="Proteomes" id="UP000251795">
    <property type="component" value="Segment"/>
</dbReference>
<evidence type="ECO:0000313" key="1">
    <source>
        <dbReference type="EMBL" id="AWY08600.1"/>
    </source>
</evidence>
<dbReference type="InterPro" id="IPR013320">
    <property type="entry name" value="ConA-like_dom_sf"/>
</dbReference>
<reference evidence="1 2" key="1">
    <citation type="submission" date="2018-04" db="EMBL/GenBank/DDBJ databases">
        <authorList>
            <person name="Go L.Y."/>
            <person name="Mitchell J.A."/>
        </authorList>
    </citation>
    <scope>NUCLEOTIDE SEQUENCE [LARGE SCALE GENOMIC DNA]</scope>
</reference>
<proteinExistence type="predicted"/>
<gene>
    <name evidence="1" type="ORF">Alexandra_77</name>
</gene>